<dbReference type="InterPro" id="IPR016170">
    <property type="entry name" value="Cytok_DH_C_sf"/>
</dbReference>
<evidence type="ECO:0000259" key="6">
    <source>
        <dbReference type="PROSITE" id="PS51387"/>
    </source>
</evidence>
<dbReference type="Gene3D" id="1.10.45.10">
    <property type="entry name" value="Vanillyl-alcohol Oxidase, Chain A, domain 4"/>
    <property type="match status" value="1"/>
</dbReference>
<dbReference type="GO" id="GO:0005739">
    <property type="term" value="C:mitochondrion"/>
    <property type="evidence" value="ECO:0007669"/>
    <property type="project" value="TreeGrafter"/>
</dbReference>
<keyword evidence="4" id="KW-0560">Oxidoreductase</keyword>
<dbReference type="Gene3D" id="3.30.465.10">
    <property type="match status" value="1"/>
</dbReference>
<dbReference type="GO" id="GO:0071949">
    <property type="term" value="F:FAD binding"/>
    <property type="evidence" value="ECO:0007669"/>
    <property type="project" value="InterPro"/>
</dbReference>
<dbReference type="PANTHER" id="PTHR11748">
    <property type="entry name" value="D-LACTATE DEHYDROGENASE"/>
    <property type="match status" value="1"/>
</dbReference>
<dbReference type="Pfam" id="PF02913">
    <property type="entry name" value="FAD-oxidase_C"/>
    <property type="match status" value="1"/>
</dbReference>
<dbReference type="GO" id="GO:0004458">
    <property type="term" value="F:D-lactate dehydrogenase (cytochrome) activity"/>
    <property type="evidence" value="ECO:0007669"/>
    <property type="project" value="TreeGrafter"/>
</dbReference>
<evidence type="ECO:0000256" key="3">
    <source>
        <dbReference type="ARBA" id="ARBA00022827"/>
    </source>
</evidence>
<evidence type="ECO:0000256" key="4">
    <source>
        <dbReference type="ARBA" id="ARBA00023002"/>
    </source>
</evidence>
<sequence length="603" mass="66667">MAASNSSATPTLEEKHSGIPTRLTTQAKRAKELLFSRRTSPESTSSSERKVQLPPYTTQEKFDEAITKLKAAVGDQWVHVNDGALVDGWYMEHPNTHDSNHVADQEALVASAVVYPSTVEEVQAIVRWANDTLIPLHPISMGRNLGYGGAAPRVSGSVVVDLGKRMNKVLKIDGQNYSCLLEPGVSYFALYEAVKKTGLPLWIDCPDLGGGSVMGNALDRGVGYTPYGDHFGMHCGIEIVLPDGSLLRTGMGALPGENDTDNLTWQSFQNAYGPIVDGMFSQSNYGIVTKMGFWLMPATGNQSYLVTFPREEDFEQLVDLIGPLAASRVFGNVPQIRHVVQELAVTGKPRSHFWPEGSNTAGRMPRDVIDREAAKLPLGKVSWIFYGCQYGDEATIKSQLELIKSTFAKVPGSKFYLDSDLPSDHYIHDRAKVNKGEPVLKELDWLNWLPNGGHIACSPILPTTGKHARTFMDIAERLYAKWGFDSFSTLCVAGREMHFISEIVFDRGDADSKRRAACLMRELIDEGAKKGYGEYRTHLLYMDQVAGTYKWGNGALGRFNETIKDALDPNGIMSPGRNGIWGKRWREKGWKSGQVGMPREVKL</sequence>
<evidence type="ECO:0000256" key="1">
    <source>
        <dbReference type="ARBA" id="ARBA00001974"/>
    </source>
</evidence>
<dbReference type="InterPro" id="IPR006094">
    <property type="entry name" value="Oxid_FAD_bind_N"/>
</dbReference>
<dbReference type="SUPFAM" id="SSF56176">
    <property type="entry name" value="FAD-binding/transporter-associated domain-like"/>
    <property type="match status" value="1"/>
</dbReference>
<dbReference type="PANTHER" id="PTHR11748:SF114">
    <property type="entry name" value="ARYL-ALCOHOL OXIDASE VANILLYL-ALCOHOL OXIDASE (AFU_ORTHOLOGUE AFUA_3G09500)-RELATED"/>
    <property type="match status" value="1"/>
</dbReference>
<proteinExistence type="predicted"/>
<gene>
    <name evidence="7" type="ORF">PV11_03970</name>
</gene>
<dbReference type="Proteomes" id="UP000053599">
    <property type="component" value="Unassembled WGS sequence"/>
</dbReference>
<comment type="cofactor">
    <cofactor evidence="1">
        <name>FAD</name>
        <dbReference type="ChEBI" id="CHEBI:57692"/>
    </cofactor>
</comment>
<feature type="compositionally biased region" description="Polar residues" evidence="5">
    <location>
        <begin position="1"/>
        <end position="10"/>
    </location>
</feature>
<protein>
    <recommendedName>
        <fullName evidence="6">FAD-binding PCMH-type domain-containing protein</fullName>
    </recommendedName>
</protein>
<feature type="region of interest" description="Disordered" evidence="5">
    <location>
        <begin position="1"/>
        <end position="25"/>
    </location>
</feature>
<dbReference type="InterPro" id="IPR016166">
    <property type="entry name" value="FAD-bd_PCMH"/>
</dbReference>
<keyword evidence="3" id="KW-0274">FAD</keyword>
<accession>A0A0D1X2L2</accession>
<dbReference type="InterPro" id="IPR016164">
    <property type="entry name" value="FAD-linked_Oxase-like_C"/>
</dbReference>
<dbReference type="GO" id="GO:1903457">
    <property type="term" value="P:lactate catabolic process"/>
    <property type="evidence" value="ECO:0007669"/>
    <property type="project" value="TreeGrafter"/>
</dbReference>
<reference evidence="7 8" key="1">
    <citation type="submission" date="2015-01" db="EMBL/GenBank/DDBJ databases">
        <title>The Genome Sequence of Exophiala sideris CBS121828.</title>
        <authorList>
            <consortium name="The Broad Institute Genomics Platform"/>
            <person name="Cuomo C."/>
            <person name="de Hoog S."/>
            <person name="Gorbushina A."/>
            <person name="Stielow B."/>
            <person name="Teixiera M."/>
            <person name="Abouelleil A."/>
            <person name="Chapman S.B."/>
            <person name="Priest M."/>
            <person name="Young S.K."/>
            <person name="Wortman J."/>
            <person name="Nusbaum C."/>
            <person name="Birren B."/>
        </authorList>
    </citation>
    <scope>NUCLEOTIDE SEQUENCE [LARGE SCALE GENOMIC DNA]</scope>
    <source>
        <strain evidence="7 8">CBS 121828</strain>
    </source>
</reference>
<dbReference type="InterPro" id="IPR004113">
    <property type="entry name" value="FAD-bd_oxidored_4_C"/>
</dbReference>
<feature type="compositionally biased region" description="Low complexity" evidence="5">
    <location>
        <begin position="36"/>
        <end position="46"/>
    </location>
</feature>
<dbReference type="AlphaFoldDB" id="A0A0D1X2L2"/>
<feature type="region of interest" description="Disordered" evidence="5">
    <location>
        <begin position="35"/>
        <end position="54"/>
    </location>
</feature>
<dbReference type="SUPFAM" id="SSF55103">
    <property type="entry name" value="FAD-linked oxidases, C-terminal domain"/>
    <property type="match status" value="1"/>
</dbReference>
<dbReference type="Gene3D" id="3.30.43.10">
    <property type="entry name" value="Uridine Diphospho-n-acetylenolpyruvylglucosamine Reductase, domain 2"/>
    <property type="match status" value="1"/>
</dbReference>
<dbReference type="InterPro" id="IPR016169">
    <property type="entry name" value="FAD-bd_PCMH_sub2"/>
</dbReference>
<feature type="domain" description="FAD-binding PCMH-type" evidence="6">
    <location>
        <begin position="106"/>
        <end position="298"/>
    </location>
</feature>
<dbReference type="EMBL" id="KN846952">
    <property type="protein sequence ID" value="KIV81816.1"/>
    <property type="molecule type" value="Genomic_DNA"/>
</dbReference>
<dbReference type="Gene3D" id="3.40.462.10">
    <property type="entry name" value="FAD-linked oxidases, C-terminal domain"/>
    <property type="match status" value="1"/>
</dbReference>
<dbReference type="PROSITE" id="PS51387">
    <property type="entry name" value="FAD_PCMH"/>
    <property type="match status" value="1"/>
</dbReference>
<evidence type="ECO:0000256" key="2">
    <source>
        <dbReference type="ARBA" id="ARBA00022630"/>
    </source>
</evidence>
<dbReference type="OrthoDB" id="5332616at2759"/>
<evidence type="ECO:0000256" key="5">
    <source>
        <dbReference type="SAM" id="MobiDB-lite"/>
    </source>
</evidence>
<evidence type="ECO:0000313" key="7">
    <source>
        <dbReference type="EMBL" id="KIV81816.1"/>
    </source>
</evidence>
<name>A0A0D1X2L2_9EURO</name>
<dbReference type="InterPro" id="IPR036318">
    <property type="entry name" value="FAD-bd_PCMH-like_sf"/>
</dbReference>
<dbReference type="HOGENOM" id="CLU_024402_0_0_1"/>
<dbReference type="GO" id="GO:0008720">
    <property type="term" value="F:D-lactate dehydrogenase (NAD+) activity"/>
    <property type="evidence" value="ECO:0007669"/>
    <property type="project" value="TreeGrafter"/>
</dbReference>
<evidence type="ECO:0000313" key="8">
    <source>
        <dbReference type="Proteomes" id="UP000053599"/>
    </source>
</evidence>
<dbReference type="STRING" id="1016849.A0A0D1X2L2"/>
<dbReference type="InterPro" id="IPR016167">
    <property type="entry name" value="FAD-bd_PCMH_sub1"/>
</dbReference>
<dbReference type="InterPro" id="IPR016171">
    <property type="entry name" value="Vanillyl_alc_oxidase_C-sub2"/>
</dbReference>
<organism evidence="7 8">
    <name type="scientific">Exophiala sideris</name>
    <dbReference type="NCBI Taxonomy" id="1016849"/>
    <lineage>
        <taxon>Eukaryota</taxon>
        <taxon>Fungi</taxon>
        <taxon>Dikarya</taxon>
        <taxon>Ascomycota</taxon>
        <taxon>Pezizomycotina</taxon>
        <taxon>Eurotiomycetes</taxon>
        <taxon>Chaetothyriomycetidae</taxon>
        <taxon>Chaetothyriales</taxon>
        <taxon>Herpotrichiellaceae</taxon>
        <taxon>Exophiala</taxon>
    </lineage>
</organism>
<dbReference type="Pfam" id="PF01565">
    <property type="entry name" value="FAD_binding_4"/>
    <property type="match status" value="1"/>
</dbReference>
<keyword evidence="2" id="KW-0285">Flavoprotein</keyword>